<dbReference type="Pfam" id="PF12697">
    <property type="entry name" value="Abhydrolase_6"/>
    <property type="match status" value="1"/>
</dbReference>
<proteinExistence type="predicted"/>
<dbReference type="EMBL" id="HBIP01014990">
    <property type="protein sequence ID" value="CAE0493667.1"/>
    <property type="molecule type" value="Transcribed_RNA"/>
</dbReference>
<dbReference type="PANTHER" id="PTHR47909:SF2">
    <property type="entry name" value="GPI INOSITOL-DEACYLASE"/>
    <property type="match status" value="1"/>
</dbReference>
<dbReference type="PANTHER" id="PTHR47909">
    <property type="entry name" value="ALPHA/BETA-HYDROLASES SUPERFAMILY PROTEIN"/>
    <property type="match status" value="1"/>
</dbReference>
<dbReference type="SUPFAM" id="SSF53474">
    <property type="entry name" value="alpha/beta-Hydrolases"/>
    <property type="match status" value="1"/>
</dbReference>
<sequence length="410" mass="45055">MLAQRPGLLHYHHHHRHRKIRCHTTLSPTRQVTTYEKSLPGVEFNADGIVSYTPPNLPRVEAPAQVRPIVILPGFGNNSNDYIAPFGKQDSLVNSLKARGFPVYVVQVNRKDWFRVARALFTIRFWSSTLTTKPGYTWYLKRVNDAVEEALQETGAEQVDLIGHSAGGWLGRAFIGDPDFFPTGTLQQQQQLDTSGSAEISSDAVGGAQRVSAALPSLPPLTMTLPQAWDGAQQGGSVSEEETNRLRPNPRVRSLITLGTPQKPPPADKVRDVTGGAVGWVHSKFPGAYFADQGVTYINVCGLTVKGRREVTSEGKVVYDTKRARFPYEYAYDSYNQVCAEGQGNVGDAVVPLQSAYLAGARQLVIPGVWHSMSRVGTFEEESGVVWYGSDSVVDTWLSAYLEEAYGRSA</sequence>
<organism evidence="2">
    <name type="scientific">Dunaliella tertiolecta</name>
    <name type="common">Green alga</name>
    <dbReference type="NCBI Taxonomy" id="3047"/>
    <lineage>
        <taxon>Eukaryota</taxon>
        <taxon>Viridiplantae</taxon>
        <taxon>Chlorophyta</taxon>
        <taxon>core chlorophytes</taxon>
        <taxon>Chlorophyceae</taxon>
        <taxon>CS clade</taxon>
        <taxon>Chlamydomonadales</taxon>
        <taxon>Dunaliellaceae</taxon>
        <taxon>Dunaliella</taxon>
    </lineage>
</organism>
<reference evidence="2" key="1">
    <citation type="submission" date="2021-01" db="EMBL/GenBank/DDBJ databases">
        <authorList>
            <person name="Corre E."/>
            <person name="Pelletier E."/>
            <person name="Niang G."/>
            <person name="Scheremetjew M."/>
            <person name="Finn R."/>
            <person name="Kale V."/>
            <person name="Holt S."/>
            <person name="Cochrane G."/>
            <person name="Meng A."/>
            <person name="Brown T."/>
            <person name="Cohen L."/>
        </authorList>
    </citation>
    <scope>NUCLEOTIDE SEQUENCE</scope>
    <source>
        <strain evidence="2">CCMP1320</strain>
    </source>
</reference>
<accession>A0A7S3QV34</accession>
<dbReference type="InterPro" id="IPR000073">
    <property type="entry name" value="AB_hydrolase_1"/>
</dbReference>
<protein>
    <recommendedName>
        <fullName evidence="1">AB hydrolase-1 domain-containing protein</fullName>
    </recommendedName>
</protein>
<dbReference type="InterPro" id="IPR029058">
    <property type="entry name" value="AB_hydrolase_fold"/>
</dbReference>
<gene>
    <name evidence="2" type="ORF">DTER00134_LOCUS8740</name>
</gene>
<dbReference type="Gene3D" id="3.40.50.1820">
    <property type="entry name" value="alpha/beta hydrolase"/>
    <property type="match status" value="1"/>
</dbReference>
<feature type="domain" description="AB hydrolase-1" evidence="1">
    <location>
        <begin position="69"/>
        <end position="255"/>
    </location>
</feature>
<name>A0A7S3QV34_DUNTE</name>
<dbReference type="AlphaFoldDB" id="A0A7S3QV34"/>
<evidence type="ECO:0000259" key="1">
    <source>
        <dbReference type="Pfam" id="PF12697"/>
    </source>
</evidence>
<evidence type="ECO:0000313" key="2">
    <source>
        <dbReference type="EMBL" id="CAE0493667.1"/>
    </source>
</evidence>